<dbReference type="GO" id="GO:0003676">
    <property type="term" value="F:nucleic acid binding"/>
    <property type="evidence" value="ECO:0007669"/>
    <property type="project" value="InterPro"/>
</dbReference>
<dbReference type="InterPro" id="IPR001584">
    <property type="entry name" value="Integrase_cat-core"/>
</dbReference>
<dbReference type="PROSITE" id="PS50994">
    <property type="entry name" value="INTEGRASE"/>
    <property type="match status" value="1"/>
</dbReference>
<dbReference type="Gene3D" id="3.30.420.10">
    <property type="entry name" value="Ribonuclease H-like superfamily/Ribonuclease H"/>
    <property type="match status" value="1"/>
</dbReference>
<evidence type="ECO:0000259" key="1">
    <source>
        <dbReference type="PROSITE" id="PS50994"/>
    </source>
</evidence>
<dbReference type="AlphaFoldDB" id="A0A2M7UWD5"/>
<dbReference type="InterPro" id="IPR036397">
    <property type="entry name" value="RNaseH_sf"/>
</dbReference>
<dbReference type="EMBL" id="PFPA01000019">
    <property type="protein sequence ID" value="PIZ88270.1"/>
    <property type="molecule type" value="Genomic_DNA"/>
</dbReference>
<gene>
    <name evidence="2" type="ORF">COX91_01050</name>
</gene>
<comment type="caution">
    <text evidence="2">The sequence shown here is derived from an EMBL/GenBank/DDBJ whole genome shotgun (WGS) entry which is preliminary data.</text>
</comment>
<evidence type="ECO:0000313" key="2">
    <source>
        <dbReference type="EMBL" id="PIZ88270.1"/>
    </source>
</evidence>
<proteinExistence type="predicted"/>
<dbReference type="GO" id="GO:0015074">
    <property type="term" value="P:DNA integration"/>
    <property type="evidence" value="ECO:0007669"/>
    <property type="project" value="InterPro"/>
</dbReference>
<dbReference type="SUPFAM" id="SSF53098">
    <property type="entry name" value="Ribonuclease H-like"/>
    <property type="match status" value="1"/>
</dbReference>
<name>A0A2M7UWD5_9BACT</name>
<sequence>MNTIMNDMGLNTIEQIKSFLEGVREVEFHVRSTEEKYAWIQGVLIKFKYATLKKPDKGIIFNYIRKMTGYSRQQLNRLVFQYKKKGHIIRQYLNKNKFPRKYIRSDIELLIKTDNAHSRLSGPATKKILEREYLVYGRREYQNIAKISFSHIYNLRARKEYHRKALFLAKTRPSPSNIGERAKPCPYGKPGYIRVDSVHQGDRDGQKGVYHINAVDEITQFEIVASVERINEACLIPVLRKLLQQFPFVIIEFHSDNGSEYINKLVAKLLNGLLIRLTKSRARQTNDNALVESKNGAVIRKLMGYAHIPQKYAEKINSFYFDFLNEYLNFHRPCFFPETITDSKGKQKKVYRYQNMMTPYEKLKSIPEADSFLKKGITFAILDTIAMKISDNQAAERMVKARSLLFDRIIKQA</sequence>
<protein>
    <submittedName>
        <fullName evidence="2">Integrase</fullName>
    </submittedName>
</protein>
<evidence type="ECO:0000313" key="3">
    <source>
        <dbReference type="Proteomes" id="UP000230081"/>
    </source>
</evidence>
<reference evidence="3" key="1">
    <citation type="submission" date="2017-09" db="EMBL/GenBank/DDBJ databases">
        <title>Depth-based differentiation of microbial function through sediment-hosted aquifers and enrichment of novel symbionts in the deep terrestrial subsurface.</title>
        <authorList>
            <person name="Probst A.J."/>
            <person name="Ladd B."/>
            <person name="Jarett J.K."/>
            <person name="Geller-Mcgrath D.E."/>
            <person name="Sieber C.M.K."/>
            <person name="Emerson J.B."/>
            <person name="Anantharaman K."/>
            <person name="Thomas B.C."/>
            <person name="Malmstrom R."/>
            <person name="Stieglmeier M."/>
            <person name="Klingl A."/>
            <person name="Woyke T."/>
            <person name="Ryan C.M."/>
            <person name="Banfield J.F."/>
        </authorList>
    </citation>
    <scope>NUCLEOTIDE SEQUENCE [LARGE SCALE GENOMIC DNA]</scope>
</reference>
<feature type="domain" description="Integrase catalytic" evidence="1">
    <location>
        <begin position="182"/>
        <end position="367"/>
    </location>
</feature>
<accession>A0A2M7UWD5</accession>
<dbReference type="InterPro" id="IPR012337">
    <property type="entry name" value="RNaseH-like_sf"/>
</dbReference>
<dbReference type="Proteomes" id="UP000230081">
    <property type="component" value="Unassembled WGS sequence"/>
</dbReference>
<organism evidence="2 3">
    <name type="scientific">Candidatus Nealsonbacteria bacterium CG_4_10_14_0_2_um_filter_39_15</name>
    <dbReference type="NCBI Taxonomy" id="1974681"/>
    <lineage>
        <taxon>Bacteria</taxon>
        <taxon>Candidatus Nealsoniibacteriota</taxon>
    </lineage>
</organism>